<reference evidence="3" key="1">
    <citation type="journal article" date="2019" name="Int. J. Syst. Evol. Microbiol.">
        <title>The Global Catalogue of Microorganisms (GCM) 10K type strain sequencing project: providing services to taxonomists for standard genome sequencing and annotation.</title>
        <authorList>
            <consortium name="The Broad Institute Genomics Platform"/>
            <consortium name="The Broad Institute Genome Sequencing Center for Infectious Disease"/>
            <person name="Wu L."/>
            <person name="Ma J."/>
        </authorList>
    </citation>
    <scope>NUCLEOTIDE SEQUENCE [LARGE SCALE GENOMIC DNA]</scope>
    <source>
        <strain evidence="3">CCM 8604</strain>
    </source>
</reference>
<sequence length="117" mass="13371">MTDSSLDKPFRQISWMTSEGDKSSSGVISQRINELNALLGPLNILETEPIPTENLPLSWDERAFSVHMNGRDWLTEPEFTSRLAMLVKDPVVIRRYAVDCSVVQRSKDGTKYWLVEE</sequence>
<evidence type="ECO:0000313" key="2">
    <source>
        <dbReference type="EMBL" id="MFD0705493.1"/>
    </source>
</evidence>
<name>A0ABW2Y9J5_9BIFI</name>
<keyword evidence="3" id="KW-1185">Reference proteome</keyword>
<dbReference type="InterPro" id="IPR018656">
    <property type="entry name" value="DUF2087"/>
</dbReference>
<dbReference type="RefSeq" id="WP_377939178.1">
    <property type="nucleotide sequence ID" value="NZ_JBHTHQ010000021.1"/>
</dbReference>
<comment type="caution">
    <text evidence="2">The sequence shown here is derived from an EMBL/GenBank/DDBJ whole genome shotgun (WGS) entry which is preliminary data.</text>
</comment>
<organism evidence="2 3">
    <name type="scientific">Alloscardovia venturai</name>
    <dbReference type="NCBI Taxonomy" id="1769421"/>
    <lineage>
        <taxon>Bacteria</taxon>
        <taxon>Bacillati</taxon>
        <taxon>Actinomycetota</taxon>
        <taxon>Actinomycetes</taxon>
        <taxon>Bifidobacteriales</taxon>
        <taxon>Bifidobacteriaceae</taxon>
        <taxon>Alloscardovia</taxon>
    </lineage>
</organism>
<evidence type="ECO:0000313" key="3">
    <source>
        <dbReference type="Proteomes" id="UP001597036"/>
    </source>
</evidence>
<protein>
    <submittedName>
        <fullName evidence="2">DUF2087 domain-containing protein</fullName>
    </submittedName>
</protein>
<dbReference type="EMBL" id="JBHTHQ010000021">
    <property type="protein sequence ID" value="MFD0705493.1"/>
    <property type="molecule type" value="Genomic_DNA"/>
</dbReference>
<gene>
    <name evidence="2" type="ORF">ACFQY8_07035</name>
</gene>
<dbReference type="Proteomes" id="UP001597036">
    <property type="component" value="Unassembled WGS sequence"/>
</dbReference>
<proteinExistence type="predicted"/>
<evidence type="ECO:0000259" key="1">
    <source>
        <dbReference type="Pfam" id="PF09860"/>
    </source>
</evidence>
<feature type="domain" description="DUF2087" evidence="1">
    <location>
        <begin position="74"/>
        <end position="114"/>
    </location>
</feature>
<dbReference type="Pfam" id="PF09860">
    <property type="entry name" value="DUF2087"/>
    <property type="match status" value="1"/>
</dbReference>
<accession>A0ABW2Y9J5</accession>